<name>A0A8V0XQR1_CHICK</name>
<dbReference type="Proteomes" id="UP000000539">
    <property type="component" value="Chromosome 1"/>
</dbReference>
<evidence type="ECO:0000256" key="4">
    <source>
        <dbReference type="ARBA" id="ARBA00022786"/>
    </source>
</evidence>
<dbReference type="InterPro" id="IPR016135">
    <property type="entry name" value="UBQ-conjugating_enzyme/RWD"/>
</dbReference>
<feature type="region of interest" description="Disordered" evidence="19">
    <location>
        <begin position="148"/>
        <end position="179"/>
    </location>
</feature>
<dbReference type="PROSITE" id="PS00183">
    <property type="entry name" value="UBC_1"/>
    <property type="match status" value="1"/>
</dbReference>
<evidence type="ECO:0000256" key="19">
    <source>
        <dbReference type="SAM" id="MobiDB-lite"/>
    </source>
</evidence>
<evidence type="ECO:0000313" key="21">
    <source>
        <dbReference type="Ensembl" id="ENSGALP00010009023.1"/>
    </source>
</evidence>
<reference evidence="21" key="3">
    <citation type="submission" date="2025-09" db="UniProtKB">
        <authorList>
            <consortium name="Ensembl"/>
        </authorList>
    </citation>
    <scope>IDENTIFICATION</scope>
    <source>
        <strain evidence="21">broiler</strain>
    </source>
</reference>
<evidence type="ECO:0000256" key="15">
    <source>
        <dbReference type="ARBA" id="ARBA00078369"/>
    </source>
</evidence>
<dbReference type="Ensembl" id="ENSGALT00010015455.1">
    <property type="protein sequence ID" value="ENSGALP00010009023.1"/>
    <property type="gene ID" value="ENSGALG00010006496.1"/>
</dbReference>
<keyword evidence="4 18" id="KW-0833">Ubl conjugation pathway</keyword>
<dbReference type="AlphaFoldDB" id="A0A8V0XQR1"/>
<dbReference type="PROSITE" id="PS50127">
    <property type="entry name" value="UBC_2"/>
    <property type="match status" value="1"/>
</dbReference>
<dbReference type="OrthoDB" id="269518at2759"/>
<feature type="compositionally biased region" description="Acidic residues" evidence="19">
    <location>
        <begin position="169"/>
        <end position="179"/>
    </location>
</feature>
<keyword evidence="2" id="KW-0808">Transferase</keyword>
<evidence type="ECO:0000256" key="17">
    <source>
        <dbReference type="PROSITE-ProRule" id="PRU10133"/>
    </source>
</evidence>
<feature type="compositionally biased region" description="Low complexity" evidence="19">
    <location>
        <begin position="159"/>
        <end position="168"/>
    </location>
</feature>
<reference evidence="21" key="1">
    <citation type="submission" date="2020-11" db="EMBL/GenBank/DDBJ databases">
        <title>Gallus gallus (Chicken) genome, bGalGal1, GRCg7b, maternal haplotype autosomes + Z &amp; W.</title>
        <authorList>
            <person name="Warren W."/>
            <person name="Formenti G."/>
            <person name="Fedrigo O."/>
            <person name="Haase B."/>
            <person name="Mountcastle J."/>
            <person name="Balacco J."/>
            <person name="Tracey A."/>
            <person name="Schneider V."/>
            <person name="Okimoto R."/>
            <person name="Cheng H."/>
            <person name="Hawken R."/>
            <person name="Howe K."/>
            <person name="Jarvis E.D."/>
        </authorList>
    </citation>
    <scope>NUCLEOTIDE SEQUENCE [LARGE SCALE GENOMIC DNA]</scope>
    <source>
        <strain evidence="21">Broiler</strain>
    </source>
</reference>
<evidence type="ECO:0000256" key="6">
    <source>
        <dbReference type="ARBA" id="ARBA00022843"/>
    </source>
</evidence>
<dbReference type="Gene3D" id="3.10.110.10">
    <property type="entry name" value="Ubiquitin Conjugating Enzyme"/>
    <property type="match status" value="1"/>
</dbReference>
<keyword evidence="22" id="KW-1185">Reference proteome</keyword>
<dbReference type="PANTHER" id="PTHR24068">
    <property type="entry name" value="UBIQUITIN-CONJUGATING ENZYME E2"/>
    <property type="match status" value="1"/>
</dbReference>
<dbReference type="GeneTree" id="ENSGT00390000004852"/>
<evidence type="ECO:0000256" key="18">
    <source>
        <dbReference type="RuleBase" id="RU362109"/>
    </source>
</evidence>
<evidence type="ECO:0000256" key="13">
    <source>
        <dbReference type="ARBA" id="ARBA00076312"/>
    </source>
</evidence>
<dbReference type="GO" id="GO:0061631">
    <property type="term" value="F:ubiquitin conjugating enzyme activity"/>
    <property type="evidence" value="ECO:0007669"/>
    <property type="project" value="UniProtKB-EC"/>
</dbReference>
<comment type="function">
    <text evidence="10">Accepts ubiquitin from the E1 complex and catalyzes its covalent attachment to other proteins. E2 ubiquitin conjugating enzyme that transfers ubiquitin to MAEA, a core component of the CTLH E3 ubiquitin-protein ligase complex. In vitro catalyzes 'Lys-11'- and 'Lys-48'-linked polyubiquitination. Capable, in vitro, to ubiquitinate histone H2A.</text>
</comment>
<accession>A0A8V0XQR1</accession>
<comment type="subunit">
    <text evidence="11">Interacts with MAEA and WDR26, components of the CTLH complex that contains GID4, RANBP9 and/or RANBP10, MKLN1, MAEA, RMND5A (or alternatively its paralog RMND5B), GID8, ARMC8, WDR26 and YPEL5.</text>
</comment>
<gene>
    <name evidence="21" type="primary">UBE2H</name>
</gene>
<evidence type="ECO:0000256" key="14">
    <source>
        <dbReference type="ARBA" id="ARBA00077502"/>
    </source>
</evidence>
<keyword evidence="5 18" id="KW-0067">ATP-binding</keyword>
<dbReference type="GO" id="GO:0005524">
    <property type="term" value="F:ATP binding"/>
    <property type="evidence" value="ECO:0007669"/>
    <property type="project" value="UniProtKB-UniRule"/>
</dbReference>
<evidence type="ECO:0000256" key="7">
    <source>
        <dbReference type="ARBA" id="ARBA00022990"/>
    </source>
</evidence>
<evidence type="ECO:0000259" key="20">
    <source>
        <dbReference type="PROSITE" id="PS50127"/>
    </source>
</evidence>
<reference evidence="21" key="2">
    <citation type="submission" date="2025-08" db="UniProtKB">
        <authorList>
            <consortium name="Ensembl"/>
        </authorList>
    </citation>
    <scope>IDENTIFICATION</scope>
    <source>
        <strain evidence="21">broiler</strain>
    </source>
</reference>
<dbReference type="SMART" id="SM00212">
    <property type="entry name" value="UBCc"/>
    <property type="match status" value="1"/>
</dbReference>
<keyword evidence="6" id="KW-0832">Ubl conjugation</keyword>
<evidence type="ECO:0000256" key="10">
    <source>
        <dbReference type="ARBA" id="ARBA00060202"/>
    </source>
</evidence>
<proteinExistence type="inferred from homology"/>
<dbReference type="InterPro" id="IPR023313">
    <property type="entry name" value="UBQ-conjugating_AS"/>
</dbReference>
<dbReference type="Pfam" id="PF00179">
    <property type="entry name" value="UQ_con"/>
    <property type="match status" value="1"/>
</dbReference>
<dbReference type="FunFam" id="3.10.110.10:FF:000078">
    <property type="entry name" value="ubiquitin-conjugating enzyme E2 H isoform X2"/>
    <property type="match status" value="1"/>
</dbReference>
<evidence type="ECO:0000256" key="16">
    <source>
        <dbReference type="ARBA" id="ARBA00082119"/>
    </source>
</evidence>
<feature type="active site" description="Glycyl thioester intermediate" evidence="17">
    <location>
        <position position="83"/>
    </location>
</feature>
<comment type="similarity">
    <text evidence="18">Belongs to the ubiquitin-conjugating enzyme family.</text>
</comment>
<organism evidence="21 22">
    <name type="scientific">Gallus gallus</name>
    <name type="common">Chicken</name>
    <dbReference type="NCBI Taxonomy" id="9031"/>
    <lineage>
        <taxon>Eukaryota</taxon>
        <taxon>Metazoa</taxon>
        <taxon>Chordata</taxon>
        <taxon>Craniata</taxon>
        <taxon>Vertebrata</taxon>
        <taxon>Euteleostomi</taxon>
        <taxon>Archelosauria</taxon>
        <taxon>Archosauria</taxon>
        <taxon>Dinosauria</taxon>
        <taxon>Saurischia</taxon>
        <taxon>Theropoda</taxon>
        <taxon>Coelurosauria</taxon>
        <taxon>Aves</taxon>
        <taxon>Neognathae</taxon>
        <taxon>Galloanserae</taxon>
        <taxon>Galliformes</taxon>
        <taxon>Phasianidae</taxon>
        <taxon>Phasianinae</taxon>
        <taxon>Gallus</taxon>
    </lineage>
</organism>
<evidence type="ECO:0000256" key="11">
    <source>
        <dbReference type="ARBA" id="ARBA00063081"/>
    </source>
</evidence>
<feature type="domain" description="UBC core" evidence="20">
    <location>
        <begin position="1"/>
        <end position="146"/>
    </location>
</feature>
<sequence>MAEDPGFRMLPAYGEGYTAIYSKVGVLCVTTELSPCSVDSRLLLGLKRKAALAVFCYLPVCLFAGFMNKIFHPNIDEASGTVCLDVINQTWTALYDLTNIFESFLPQLLAYPNPIDPLNGDAAAMYLHRPEEYKQKIKEYIQKYATEEALKEQEEGTGDSSSESSMSDFSEDEAQDMEL</sequence>
<evidence type="ECO:0000256" key="2">
    <source>
        <dbReference type="ARBA" id="ARBA00022679"/>
    </source>
</evidence>
<comment type="catalytic activity">
    <reaction evidence="8">
        <text>S-ubiquitinyl-[E1 ubiquitin-activating enzyme]-L-cysteine + [acceptor protein]-L-lysine = [E1 ubiquitin-activating enzyme]-L-cysteine + N(6)-monoubiquitinyl-[acceptor protein]-L-lysine.</text>
        <dbReference type="EC" id="2.3.2.24"/>
    </reaction>
</comment>
<keyword evidence="7" id="KW-0007">Acetylation</keyword>
<comment type="catalytic activity">
    <reaction evidence="1">
        <text>S-ubiquitinyl-[E1 ubiquitin-activating enzyme]-L-cysteine + [E2 ubiquitin-conjugating enzyme]-L-cysteine = [E1 ubiquitin-activating enzyme]-L-cysteine + S-ubiquitinyl-[E2 ubiquitin-conjugating enzyme]-L-cysteine.</text>
        <dbReference type="EC" id="2.3.2.23"/>
    </reaction>
</comment>
<evidence type="ECO:0000256" key="3">
    <source>
        <dbReference type="ARBA" id="ARBA00022741"/>
    </source>
</evidence>
<evidence type="ECO:0000256" key="9">
    <source>
        <dbReference type="ARBA" id="ARBA00039076"/>
    </source>
</evidence>
<evidence type="ECO:0000256" key="1">
    <source>
        <dbReference type="ARBA" id="ARBA00000485"/>
    </source>
</evidence>
<evidence type="ECO:0000256" key="8">
    <source>
        <dbReference type="ARBA" id="ARBA00035845"/>
    </source>
</evidence>
<keyword evidence="3 18" id="KW-0547">Nucleotide-binding</keyword>
<evidence type="ECO:0000313" key="22">
    <source>
        <dbReference type="Proteomes" id="UP000000539"/>
    </source>
</evidence>
<dbReference type="EC" id="2.3.2.24" evidence="9"/>
<dbReference type="InterPro" id="IPR000608">
    <property type="entry name" value="UBC"/>
</dbReference>
<evidence type="ECO:0000256" key="12">
    <source>
        <dbReference type="ARBA" id="ARBA00072436"/>
    </source>
</evidence>
<evidence type="ECO:0000256" key="5">
    <source>
        <dbReference type="ARBA" id="ARBA00022840"/>
    </source>
</evidence>
<dbReference type="SUPFAM" id="SSF54495">
    <property type="entry name" value="UBC-like"/>
    <property type="match status" value="1"/>
</dbReference>
<protein>
    <recommendedName>
        <fullName evidence="12">Ubiquitin-conjugating enzyme E2 H</fullName>
        <ecNumber evidence="9">2.3.2.24</ecNumber>
    </recommendedName>
    <alternativeName>
        <fullName evidence="15">(E3-independent) E2 ubiquitin-conjugating enzyme H</fullName>
    </alternativeName>
    <alternativeName>
        <fullName evidence="13">E2 ubiquitin-conjugating enzyme H</fullName>
    </alternativeName>
    <alternativeName>
        <fullName evidence="16">Ubiquitin carrier protein H</fullName>
    </alternativeName>
    <alternativeName>
        <fullName evidence="14">Ubiquitin-protein ligase H</fullName>
    </alternativeName>
</protein>